<dbReference type="Pfam" id="PF13822">
    <property type="entry name" value="ACC_epsilon"/>
    <property type="match status" value="1"/>
</dbReference>
<dbReference type="EMBL" id="SHKL01000001">
    <property type="protein sequence ID" value="RZT88228.1"/>
    <property type="molecule type" value="Genomic_DNA"/>
</dbReference>
<evidence type="ECO:0000256" key="1">
    <source>
        <dbReference type="SAM" id="MobiDB-lite"/>
    </source>
</evidence>
<dbReference type="InterPro" id="IPR032716">
    <property type="entry name" value="ACC_epsilon"/>
</dbReference>
<comment type="caution">
    <text evidence="2">The sequence shown here is derived from an EMBL/GenBank/DDBJ whole genome shotgun (WGS) entry which is preliminary data.</text>
</comment>
<dbReference type="AlphaFoldDB" id="A0A4Q7V3Q2"/>
<organism evidence="2 3">
    <name type="scientific">Pseudonocardia sediminis</name>
    <dbReference type="NCBI Taxonomy" id="1397368"/>
    <lineage>
        <taxon>Bacteria</taxon>
        <taxon>Bacillati</taxon>
        <taxon>Actinomycetota</taxon>
        <taxon>Actinomycetes</taxon>
        <taxon>Pseudonocardiales</taxon>
        <taxon>Pseudonocardiaceae</taxon>
        <taxon>Pseudonocardia</taxon>
    </lineage>
</organism>
<gene>
    <name evidence="2" type="ORF">EV383_5167</name>
</gene>
<reference evidence="2 3" key="1">
    <citation type="submission" date="2019-02" db="EMBL/GenBank/DDBJ databases">
        <title>Sequencing the genomes of 1000 actinobacteria strains.</title>
        <authorList>
            <person name="Klenk H.-P."/>
        </authorList>
    </citation>
    <scope>NUCLEOTIDE SEQUENCE [LARGE SCALE GENOMIC DNA]</scope>
    <source>
        <strain evidence="2 3">DSM 45779</strain>
    </source>
</reference>
<proteinExistence type="predicted"/>
<name>A0A4Q7V3Q2_PSEST</name>
<dbReference type="Proteomes" id="UP000291591">
    <property type="component" value="Unassembled WGS sequence"/>
</dbReference>
<evidence type="ECO:0000313" key="2">
    <source>
        <dbReference type="EMBL" id="RZT88228.1"/>
    </source>
</evidence>
<protein>
    <submittedName>
        <fullName evidence="2">Acyl-CoA carboxylase epsilon subunit-like protein</fullName>
    </submittedName>
</protein>
<evidence type="ECO:0000313" key="3">
    <source>
        <dbReference type="Proteomes" id="UP000291591"/>
    </source>
</evidence>
<dbReference type="GO" id="GO:0003989">
    <property type="term" value="F:acetyl-CoA carboxylase activity"/>
    <property type="evidence" value="ECO:0007669"/>
    <property type="project" value="InterPro"/>
</dbReference>
<accession>A0A4Q7V3Q2</accession>
<dbReference type="GO" id="GO:0004658">
    <property type="term" value="F:propionyl-CoA carboxylase activity"/>
    <property type="evidence" value="ECO:0007669"/>
    <property type="project" value="InterPro"/>
</dbReference>
<sequence>MSGETVSGDETAPEDTAAEATPEERRALFRVVSGSPDDAELAALTAVVAAAASASGGDPAPSAPDLWSHPAALLRAPLHAGPGAWRASGLPR</sequence>
<keyword evidence="3" id="KW-1185">Reference proteome</keyword>
<feature type="region of interest" description="Disordered" evidence="1">
    <location>
        <begin position="1"/>
        <end position="24"/>
    </location>
</feature>